<proteinExistence type="predicted"/>
<name>A0A7S4FVF2_9EUGL</name>
<feature type="compositionally biased region" description="Gly residues" evidence="1">
    <location>
        <begin position="1"/>
        <end position="10"/>
    </location>
</feature>
<sequence>MKQQKAGGGTATREEKLRDIRQAGQNIGSNLWRRTCAARHFCGEDTRNVLIFTPSKMAAKESKRFGHNNCIATSPSHKHRKIKSTMQIGTHFINYAAHEAMKEKCHYLQLKKTTVGCFD</sequence>
<reference evidence="2" key="1">
    <citation type="submission" date="2021-01" db="EMBL/GenBank/DDBJ databases">
        <authorList>
            <person name="Corre E."/>
            <person name="Pelletier E."/>
            <person name="Niang G."/>
            <person name="Scheremetjew M."/>
            <person name="Finn R."/>
            <person name="Kale V."/>
            <person name="Holt S."/>
            <person name="Cochrane G."/>
            <person name="Meng A."/>
            <person name="Brown T."/>
            <person name="Cohen L."/>
        </authorList>
    </citation>
    <scope>NUCLEOTIDE SEQUENCE</scope>
    <source>
        <strain evidence="2">CCMP1594</strain>
    </source>
</reference>
<protein>
    <submittedName>
        <fullName evidence="2">Uncharacterized protein</fullName>
    </submittedName>
</protein>
<dbReference type="EMBL" id="HBJA01078840">
    <property type="protein sequence ID" value="CAE0816462.1"/>
    <property type="molecule type" value="Transcribed_RNA"/>
</dbReference>
<accession>A0A7S4FVF2</accession>
<feature type="region of interest" description="Disordered" evidence="1">
    <location>
        <begin position="1"/>
        <end position="20"/>
    </location>
</feature>
<organism evidence="2">
    <name type="scientific">Eutreptiella gymnastica</name>
    <dbReference type="NCBI Taxonomy" id="73025"/>
    <lineage>
        <taxon>Eukaryota</taxon>
        <taxon>Discoba</taxon>
        <taxon>Euglenozoa</taxon>
        <taxon>Euglenida</taxon>
        <taxon>Spirocuta</taxon>
        <taxon>Euglenophyceae</taxon>
        <taxon>Eutreptiales</taxon>
        <taxon>Eutreptiaceae</taxon>
        <taxon>Eutreptiella</taxon>
    </lineage>
</organism>
<evidence type="ECO:0000256" key="1">
    <source>
        <dbReference type="SAM" id="MobiDB-lite"/>
    </source>
</evidence>
<gene>
    <name evidence="2" type="ORF">EGYM00163_LOCUS27623</name>
</gene>
<evidence type="ECO:0000313" key="2">
    <source>
        <dbReference type="EMBL" id="CAE0816462.1"/>
    </source>
</evidence>
<dbReference type="AlphaFoldDB" id="A0A7S4FVF2"/>